<evidence type="ECO:0000256" key="1">
    <source>
        <dbReference type="SAM" id="Coils"/>
    </source>
</evidence>
<reference evidence="4 5" key="1">
    <citation type="journal article" date="2018" name="Evol. Lett.">
        <title>Horizontal gene cluster transfer increased hallucinogenic mushroom diversity.</title>
        <authorList>
            <person name="Reynolds H.T."/>
            <person name="Vijayakumar V."/>
            <person name="Gluck-Thaler E."/>
            <person name="Korotkin H.B."/>
            <person name="Matheny P.B."/>
            <person name="Slot J.C."/>
        </authorList>
    </citation>
    <scope>NUCLEOTIDE SEQUENCE [LARGE SCALE GENOMIC DNA]</scope>
    <source>
        <strain evidence="4 5">2629</strain>
    </source>
</reference>
<accession>A0A409VUR9</accession>
<evidence type="ECO:0000256" key="3">
    <source>
        <dbReference type="SAM" id="Phobius"/>
    </source>
</evidence>
<feature type="region of interest" description="Disordered" evidence="2">
    <location>
        <begin position="187"/>
        <end position="214"/>
    </location>
</feature>
<protein>
    <submittedName>
        <fullName evidence="4">Uncharacterized protein</fullName>
    </submittedName>
</protein>
<keyword evidence="1" id="KW-0175">Coiled coil</keyword>
<keyword evidence="3" id="KW-0472">Membrane</keyword>
<keyword evidence="3" id="KW-0812">Transmembrane</keyword>
<comment type="caution">
    <text evidence="4">The sequence shown here is derived from an EMBL/GenBank/DDBJ whole genome shotgun (WGS) entry which is preliminary data.</text>
</comment>
<keyword evidence="5" id="KW-1185">Reference proteome</keyword>
<keyword evidence="3" id="KW-1133">Transmembrane helix</keyword>
<gene>
    <name evidence="4" type="ORF">CVT24_003779</name>
</gene>
<dbReference type="InParanoid" id="A0A409VUR9"/>
<dbReference type="EMBL" id="NHTK01005968">
    <property type="protein sequence ID" value="PPQ70004.1"/>
    <property type="molecule type" value="Genomic_DNA"/>
</dbReference>
<evidence type="ECO:0000313" key="5">
    <source>
        <dbReference type="Proteomes" id="UP000284842"/>
    </source>
</evidence>
<name>A0A409VUR9_9AGAR</name>
<dbReference type="AlphaFoldDB" id="A0A409VUR9"/>
<evidence type="ECO:0000313" key="4">
    <source>
        <dbReference type="EMBL" id="PPQ70004.1"/>
    </source>
</evidence>
<feature type="transmembrane region" description="Helical" evidence="3">
    <location>
        <begin position="28"/>
        <end position="50"/>
    </location>
</feature>
<feature type="transmembrane region" description="Helical" evidence="3">
    <location>
        <begin position="62"/>
        <end position="86"/>
    </location>
</feature>
<proteinExistence type="predicted"/>
<feature type="coiled-coil region" evidence="1">
    <location>
        <begin position="142"/>
        <end position="176"/>
    </location>
</feature>
<evidence type="ECO:0000256" key="2">
    <source>
        <dbReference type="SAM" id="MobiDB-lite"/>
    </source>
</evidence>
<dbReference type="Proteomes" id="UP000284842">
    <property type="component" value="Unassembled WGS sequence"/>
</dbReference>
<feature type="compositionally biased region" description="Basic and acidic residues" evidence="2">
    <location>
        <begin position="187"/>
        <end position="207"/>
    </location>
</feature>
<sequence length="227" mass="26097">MEALPSSSSLASTYLPPVLEDPTPLSKALPYLVSFLTLLQHVALSIWSILQWILIFLSPLPALVYLMSPLIFFLDLCVAIFLTSPYRALMYILEAVQPLYVLCGVACITGGIMGLSGRWISGILVRWAKNEQIVMEKNEYVYREVDDDEQDSEEEYDEAEERLRRARELDQEKARQEILRRQRRSWSDFRAKRKESEKRESSSRMKETGVSLVYSASRRGGIDDTLH</sequence>
<organism evidence="4 5">
    <name type="scientific">Panaeolus cyanescens</name>
    <dbReference type="NCBI Taxonomy" id="181874"/>
    <lineage>
        <taxon>Eukaryota</taxon>
        <taxon>Fungi</taxon>
        <taxon>Dikarya</taxon>
        <taxon>Basidiomycota</taxon>
        <taxon>Agaricomycotina</taxon>
        <taxon>Agaricomycetes</taxon>
        <taxon>Agaricomycetidae</taxon>
        <taxon>Agaricales</taxon>
        <taxon>Agaricineae</taxon>
        <taxon>Galeropsidaceae</taxon>
        <taxon>Panaeolus</taxon>
    </lineage>
</organism>
<dbReference type="OrthoDB" id="3366475at2759"/>
<feature type="transmembrane region" description="Helical" evidence="3">
    <location>
        <begin position="98"/>
        <end position="120"/>
    </location>
</feature>